<evidence type="ECO:0008006" key="3">
    <source>
        <dbReference type="Google" id="ProtNLM"/>
    </source>
</evidence>
<sequence length="185" mass="19419">MTKCTGASRFPPLTPANGSLDETQALEYEYVVNSRRKSMAIRSSPYTPTVLQPWVKLQLAVAALLTPLESEAAVLGVLSVTKAAYGIYAHTLLAEKAGYTLEQVKAMLAGTCPSDITARQGAIHTLAIKLAQTRGPLDMESFESAVSVLGRAGVASAVQQSAAFMYAAMMLNAGDVGLPLGVDAD</sequence>
<protein>
    <recommendedName>
        <fullName evidence="3">Carboxymuconolactone decarboxylase-like domain-containing protein</fullName>
    </recommendedName>
</protein>
<dbReference type="PANTHER" id="PTHR34846">
    <property type="entry name" value="4-CARBOXYMUCONOLACTONE DECARBOXYLASE FAMILY PROTEIN (AFU_ORTHOLOGUE AFUA_6G11590)"/>
    <property type="match status" value="1"/>
</dbReference>
<dbReference type="InterPro" id="IPR029032">
    <property type="entry name" value="AhpD-like"/>
</dbReference>
<dbReference type="PANTHER" id="PTHR34846:SF11">
    <property type="entry name" value="4-CARBOXYMUCONOLACTONE DECARBOXYLASE FAMILY PROTEIN (AFU_ORTHOLOGUE AFUA_6G11590)"/>
    <property type="match status" value="1"/>
</dbReference>
<proteinExistence type="predicted"/>
<evidence type="ECO:0000313" key="1">
    <source>
        <dbReference type="EMBL" id="RDW65166.1"/>
    </source>
</evidence>
<evidence type="ECO:0000313" key="2">
    <source>
        <dbReference type="Proteomes" id="UP000256328"/>
    </source>
</evidence>
<keyword evidence="2" id="KW-1185">Reference proteome</keyword>
<comment type="caution">
    <text evidence="1">The sequence shown here is derived from an EMBL/GenBank/DDBJ whole genome shotgun (WGS) entry which is preliminary data.</text>
</comment>
<accession>A0A3D8QTK7</accession>
<dbReference type="OrthoDB" id="2567457at2759"/>
<dbReference type="Gene3D" id="1.20.1290.10">
    <property type="entry name" value="AhpD-like"/>
    <property type="match status" value="1"/>
</dbReference>
<reference evidence="1 2" key="1">
    <citation type="journal article" date="2018" name="IMA Fungus">
        <title>IMA Genome-F 9: Draft genome sequence of Annulohypoxylon stygium, Aspergillus mulundensis, Berkeleyomyces basicola (syn. Thielaviopsis basicola), Ceratocystis smalleyi, two Cercospora beticola strains, Coleophoma cylindrospora, Fusarium fracticaudum, Phialophora cf. hyalina, and Morchella septimelata.</title>
        <authorList>
            <person name="Wingfield B.D."/>
            <person name="Bills G.F."/>
            <person name="Dong Y."/>
            <person name="Huang W."/>
            <person name="Nel W.J."/>
            <person name="Swalarsk-Parry B.S."/>
            <person name="Vaghefi N."/>
            <person name="Wilken P.M."/>
            <person name="An Z."/>
            <person name="de Beer Z.W."/>
            <person name="De Vos L."/>
            <person name="Chen L."/>
            <person name="Duong T.A."/>
            <person name="Gao Y."/>
            <person name="Hammerbacher A."/>
            <person name="Kikkert J.R."/>
            <person name="Li Y."/>
            <person name="Li H."/>
            <person name="Li K."/>
            <person name="Li Q."/>
            <person name="Liu X."/>
            <person name="Ma X."/>
            <person name="Naidoo K."/>
            <person name="Pethybridge S.J."/>
            <person name="Sun J."/>
            <person name="Steenkamp E.T."/>
            <person name="van der Nest M.A."/>
            <person name="van Wyk S."/>
            <person name="Wingfield M.J."/>
            <person name="Xiong C."/>
            <person name="Yue Q."/>
            <person name="Zhang X."/>
        </authorList>
    </citation>
    <scope>NUCLEOTIDE SEQUENCE [LARGE SCALE GENOMIC DNA]</scope>
    <source>
        <strain evidence="1 2">BP5796</strain>
    </source>
</reference>
<dbReference type="SUPFAM" id="SSF69118">
    <property type="entry name" value="AhpD-like"/>
    <property type="match status" value="1"/>
</dbReference>
<dbReference type="AlphaFoldDB" id="A0A3D8QTK7"/>
<name>A0A3D8QTK7_9HELO</name>
<dbReference type="Proteomes" id="UP000256328">
    <property type="component" value="Unassembled WGS sequence"/>
</dbReference>
<gene>
    <name evidence="1" type="ORF">BP5796_09858</name>
</gene>
<dbReference type="EMBL" id="PDLN01000015">
    <property type="protein sequence ID" value="RDW65166.1"/>
    <property type="molecule type" value="Genomic_DNA"/>
</dbReference>
<organism evidence="1 2">
    <name type="scientific">Coleophoma crateriformis</name>
    <dbReference type="NCBI Taxonomy" id="565419"/>
    <lineage>
        <taxon>Eukaryota</taxon>
        <taxon>Fungi</taxon>
        <taxon>Dikarya</taxon>
        <taxon>Ascomycota</taxon>
        <taxon>Pezizomycotina</taxon>
        <taxon>Leotiomycetes</taxon>
        <taxon>Helotiales</taxon>
        <taxon>Dermateaceae</taxon>
        <taxon>Coleophoma</taxon>
    </lineage>
</organism>